<feature type="non-terminal residue" evidence="1">
    <location>
        <position position="1"/>
    </location>
</feature>
<comment type="caution">
    <text evidence="1">The sequence shown here is derived from an EMBL/GenBank/DDBJ whole genome shotgun (WGS) entry which is preliminary data.</text>
</comment>
<protein>
    <submittedName>
        <fullName evidence="1">Uncharacterized protein</fullName>
    </submittedName>
</protein>
<keyword evidence="2" id="KW-1185">Reference proteome</keyword>
<evidence type="ECO:0000313" key="1">
    <source>
        <dbReference type="EMBL" id="RDY01077.1"/>
    </source>
</evidence>
<evidence type="ECO:0000313" key="2">
    <source>
        <dbReference type="Proteomes" id="UP000257109"/>
    </source>
</evidence>
<accession>A0A371HE71</accession>
<dbReference type="AlphaFoldDB" id="A0A371HE71"/>
<gene>
    <name evidence="1" type="ORF">CR513_15647</name>
</gene>
<reference evidence="1" key="1">
    <citation type="submission" date="2018-05" db="EMBL/GenBank/DDBJ databases">
        <title>Draft genome of Mucuna pruriens seed.</title>
        <authorList>
            <person name="Nnadi N.E."/>
            <person name="Vos R."/>
            <person name="Hasami M.H."/>
            <person name="Devisetty U.K."/>
            <person name="Aguiy J.C."/>
        </authorList>
    </citation>
    <scope>NUCLEOTIDE SEQUENCE [LARGE SCALE GENOMIC DNA]</scope>
    <source>
        <strain evidence="1">JCA_2017</strain>
    </source>
</reference>
<dbReference type="Proteomes" id="UP000257109">
    <property type="component" value="Unassembled WGS sequence"/>
</dbReference>
<dbReference type="EMBL" id="QJKJ01002846">
    <property type="protein sequence ID" value="RDY01077.1"/>
    <property type="molecule type" value="Genomic_DNA"/>
</dbReference>
<organism evidence="1 2">
    <name type="scientific">Mucuna pruriens</name>
    <name type="common">Velvet bean</name>
    <name type="synonym">Dolichos pruriens</name>
    <dbReference type="NCBI Taxonomy" id="157652"/>
    <lineage>
        <taxon>Eukaryota</taxon>
        <taxon>Viridiplantae</taxon>
        <taxon>Streptophyta</taxon>
        <taxon>Embryophyta</taxon>
        <taxon>Tracheophyta</taxon>
        <taxon>Spermatophyta</taxon>
        <taxon>Magnoliopsida</taxon>
        <taxon>eudicotyledons</taxon>
        <taxon>Gunneridae</taxon>
        <taxon>Pentapetalae</taxon>
        <taxon>rosids</taxon>
        <taxon>fabids</taxon>
        <taxon>Fabales</taxon>
        <taxon>Fabaceae</taxon>
        <taxon>Papilionoideae</taxon>
        <taxon>50 kb inversion clade</taxon>
        <taxon>NPAAA clade</taxon>
        <taxon>indigoferoid/millettioid clade</taxon>
        <taxon>Phaseoleae</taxon>
        <taxon>Mucuna</taxon>
    </lineage>
</organism>
<name>A0A371HE71_MUCPR</name>
<proteinExistence type="predicted"/>
<sequence length="104" mass="12275">MSWSKVEENLVCRVNSGNSTKFWTNEWRNLFGMEISMPFAFYNRIYNIWDITHDTKDTLTDNPNYSMCSTRIESTLHLMQDCNRTFAWEVSSTICLRVSTSFAH</sequence>